<accession>A0ABD0KY52</accession>
<dbReference type="InterPro" id="IPR051223">
    <property type="entry name" value="Polycystin"/>
</dbReference>
<organism evidence="9 10">
    <name type="scientific">Batillaria attramentaria</name>
    <dbReference type="NCBI Taxonomy" id="370345"/>
    <lineage>
        <taxon>Eukaryota</taxon>
        <taxon>Metazoa</taxon>
        <taxon>Spiralia</taxon>
        <taxon>Lophotrochozoa</taxon>
        <taxon>Mollusca</taxon>
        <taxon>Gastropoda</taxon>
        <taxon>Caenogastropoda</taxon>
        <taxon>Sorbeoconcha</taxon>
        <taxon>Cerithioidea</taxon>
        <taxon>Batillariidae</taxon>
        <taxon>Batillaria</taxon>
    </lineage>
</organism>
<dbReference type="AlphaFoldDB" id="A0ABD0KY52"/>
<sequence length="410" mass="45402">IGFFVTILFYVCLEVAKIGQDGLAAWLRSPWTWIELASIILSLTLLTLHLVRLQATAYFRKNWVRKMDADFISSSEIRIVEQVLRNVQVPLVATVMLQMSKCVRFTPIAKLTFKSFENGLSALANLTAMTWLIILSFAICFNLMLGVQSDYFATVFDSLFQVFALPLGLDYFRVFGYDNYLGGFLYFCFVFVLVLMLLQFFTAILVEGMEMARAADRFFPQRDYVSEYVWVKILEFFGISTSRIPKRQKTPRWNRPFHIVESQQSKGTRTAQAKPSMAQPDTETPDDAQTENPDQAKADETGEAKAGDKKKGDKEKGDSGKSETDTSTDQSKGGKKGKEGDKKKGGKDKGDSGKSSTDTDSKGGKKGKEGDKKKGGKDKGDSGKSSTDADSKGGKKDKAKAAPKGGKGKK</sequence>
<feature type="non-terminal residue" evidence="9">
    <location>
        <position position="1"/>
    </location>
</feature>
<dbReference type="InterPro" id="IPR013122">
    <property type="entry name" value="PKD1_2_channel"/>
</dbReference>
<keyword evidence="5 7" id="KW-0472">Membrane</keyword>
<evidence type="ECO:0000313" key="9">
    <source>
        <dbReference type="EMBL" id="KAK7492161.1"/>
    </source>
</evidence>
<evidence type="ECO:0000256" key="5">
    <source>
        <dbReference type="ARBA" id="ARBA00023136"/>
    </source>
</evidence>
<feature type="compositionally biased region" description="Basic and acidic residues" evidence="6">
    <location>
        <begin position="336"/>
        <end position="400"/>
    </location>
</feature>
<evidence type="ECO:0000256" key="7">
    <source>
        <dbReference type="SAM" id="Phobius"/>
    </source>
</evidence>
<dbReference type="Pfam" id="PF08016">
    <property type="entry name" value="PKD_channel"/>
    <property type="match status" value="1"/>
</dbReference>
<comment type="similarity">
    <text evidence="2">Belongs to the polycystin family.</text>
</comment>
<evidence type="ECO:0000256" key="3">
    <source>
        <dbReference type="ARBA" id="ARBA00022692"/>
    </source>
</evidence>
<comment type="caution">
    <text evidence="9">The sequence shown here is derived from an EMBL/GenBank/DDBJ whole genome shotgun (WGS) entry which is preliminary data.</text>
</comment>
<dbReference type="Proteomes" id="UP001519460">
    <property type="component" value="Unassembled WGS sequence"/>
</dbReference>
<dbReference type="EMBL" id="JACVVK020000106">
    <property type="protein sequence ID" value="KAK7492161.1"/>
    <property type="molecule type" value="Genomic_DNA"/>
</dbReference>
<keyword evidence="3 7" id="KW-0812">Transmembrane</keyword>
<keyword evidence="10" id="KW-1185">Reference proteome</keyword>
<evidence type="ECO:0000259" key="8">
    <source>
        <dbReference type="Pfam" id="PF08016"/>
    </source>
</evidence>
<reference evidence="9 10" key="1">
    <citation type="journal article" date="2023" name="Sci. Data">
        <title>Genome assembly of the Korean intertidal mud-creeper Batillaria attramentaria.</title>
        <authorList>
            <person name="Patra A.K."/>
            <person name="Ho P.T."/>
            <person name="Jun S."/>
            <person name="Lee S.J."/>
            <person name="Kim Y."/>
            <person name="Won Y.J."/>
        </authorList>
    </citation>
    <scope>NUCLEOTIDE SEQUENCE [LARGE SCALE GENOMIC DNA]</scope>
    <source>
        <strain evidence="9">Wonlab-2016</strain>
    </source>
</reference>
<dbReference type="PANTHER" id="PTHR10877">
    <property type="entry name" value="POLYCYSTIN FAMILY MEMBER"/>
    <property type="match status" value="1"/>
</dbReference>
<feature type="region of interest" description="Disordered" evidence="6">
    <location>
        <begin position="248"/>
        <end position="410"/>
    </location>
</feature>
<feature type="transmembrane region" description="Helical" evidence="7">
    <location>
        <begin position="31"/>
        <end position="51"/>
    </location>
</feature>
<keyword evidence="4 7" id="KW-1133">Transmembrane helix</keyword>
<feature type="compositionally biased region" description="Polar residues" evidence="6">
    <location>
        <begin position="261"/>
        <end position="273"/>
    </location>
</feature>
<comment type="subcellular location">
    <subcellularLocation>
        <location evidence="1">Membrane</location>
        <topology evidence="1">Multi-pass membrane protein</topology>
    </subcellularLocation>
</comment>
<dbReference type="GO" id="GO:0016020">
    <property type="term" value="C:membrane"/>
    <property type="evidence" value="ECO:0007669"/>
    <property type="project" value="UniProtKB-SubCell"/>
</dbReference>
<evidence type="ECO:0000256" key="6">
    <source>
        <dbReference type="SAM" id="MobiDB-lite"/>
    </source>
</evidence>
<evidence type="ECO:0000256" key="1">
    <source>
        <dbReference type="ARBA" id="ARBA00004141"/>
    </source>
</evidence>
<feature type="transmembrane region" description="Helical" evidence="7">
    <location>
        <begin position="184"/>
        <end position="206"/>
    </location>
</feature>
<evidence type="ECO:0000256" key="2">
    <source>
        <dbReference type="ARBA" id="ARBA00007200"/>
    </source>
</evidence>
<feature type="domain" description="Polycystin cation channel PKD1/PKD2" evidence="8">
    <location>
        <begin position="3"/>
        <end position="210"/>
    </location>
</feature>
<evidence type="ECO:0000313" key="10">
    <source>
        <dbReference type="Proteomes" id="UP001519460"/>
    </source>
</evidence>
<protein>
    <recommendedName>
        <fullName evidence="8">Polycystin cation channel PKD1/PKD2 domain-containing protein</fullName>
    </recommendedName>
</protein>
<feature type="transmembrane region" description="Helical" evidence="7">
    <location>
        <begin position="120"/>
        <end position="145"/>
    </location>
</feature>
<gene>
    <name evidence="9" type="ORF">BaRGS_00016635</name>
</gene>
<proteinExistence type="inferred from homology"/>
<name>A0ABD0KY52_9CAEN</name>
<evidence type="ECO:0000256" key="4">
    <source>
        <dbReference type="ARBA" id="ARBA00022989"/>
    </source>
</evidence>
<dbReference type="PANTHER" id="PTHR10877:SF194">
    <property type="entry name" value="LOCATION OF VULVA DEFECTIVE 1"/>
    <property type="match status" value="1"/>
</dbReference>
<feature type="transmembrane region" description="Helical" evidence="7">
    <location>
        <begin position="151"/>
        <end position="172"/>
    </location>
</feature>
<feature type="compositionally biased region" description="Basic and acidic residues" evidence="6">
    <location>
        <begin position="294"/>
        <end position="324"/>
    </location>
</feature>